<dbReference type="GO" id="GO:0005811">
    <property type="term" value="C:lipid droplet"/>
    <property type="evidence" value="ECO:0007669"/>
    <property type="project" value="TreeGrafter"/>
</dbReference>
<name>A0A6A6P8H4_9PEZI</name>
<dbReference type="Pfam" id="PF07264">
    <property type="entry name" value="EI24"/>
    <property type="match status" value="1"/>
</dbReference>
<accession>A0A6A6P8H4</accession>
<feature type="transmembrane region" description="Helical" evidence="5">
    <location>
        <begin position="169"/>
        <end position="187"/>
    </location>
</feature>
<comment type="subcellular location">
    <subcellularLocation>
        <location evidence="1">Membrane</location>
        <topology evidence="1">Multi-pass membrane protein</topology>
    </subcellularLocation>
</comment>
<dbReference type="PANTHER" id="PTHR34292:SF2">
    <property type="entry name" value="OUTER SPORE WALL PROTEIN LDS1"/>
    <property type="match status" value="1"/>
</dbReference>
<evidence type="ECO:0000256" key="2">
    <source>
        <dbReference type="ARBA" id="ARBA00022692"/>
    </source>
</evidence>
<keyword evidence="2 5" id="KW-0812">Transmembrane</keyword>
<evidence type="ECO:0000256" key="5">
    <source>
        <dbReference type="SAM" id="Phobius"/>
    </source>
</evidence>
<evidence type="ECO:0000313" key="7">
    <source>
        <dbReference type="Proteomes" id="UP000799766"/>
    </source>
</evidence>
<keyword evidence="3 5" id="KW-1133">Transmembrane helix</keyword>
<reference evidence="6" key="1">
    <citation type="journal article" date="2020" name="Stud. Mycol.">
        <title>101 Dothideomycetes genomes: a test case for predicting lifestyles and emergence of pathogens.</title>
        <authorList>
            <person name="Haridas S."/>
            <person name="Albert R."/>
            <person name="Binder M."/>
            <person name="Bloem J."/>
            <person name="Labutti K."/>
            <person name="Salamov A."/>
            <person name="Andreopoulos B."/>
            <person name="Baker S."/>
            <person name="Barry K."/>
            <person name="Bills G."/>
            <person name="Bluhm B."/>
            <person name="Cannon C."/>
            <person name="Castanera R."/>
            <person name="Culley D."/>
            <person name="Daum C."/>
            <person name="Ezra D."/>
            <person name="Gonzalez J."/>
            <person name="Henrissat B."/>
            <person name="Kuo A."/>
            <person name="Liang C."/>
            <person name="Lipzen A."/>
            <person name="Lutzoni F."/>
            <person name="Magnuson J."/>
            <person name="Mondo S."/>
            <person name="Nolan M."/>
            <person name="Ohm R."/>
            <person name="Pangilinan J."/>
            <person name="Park H.-J."/>
            <person name="Ramirez L."/>
            <person name="Alfaro M."/>
            <person name="Sun H."/>
            <person name="Tritt A."/>
            <person name="Yoshinaga Y."/>
            <person name="Zwiers L.-H."/>
            <person name="Turgeon B."/>
            <person name="Goodwin S."/>
            <person name="Spatafora J."/>
            <person name="Crous P."/>
            <person name="Grigoriev I."/>
        </authorList>
    </citation>
    <scope>NUCLEOTIDE SEQUENCE</scope>
    <source>
        <strain evidence="6">ATCC 16933</strain>
    </source>
</reference>
<dbReference type="Proteomes" id="UP000799766">
    <property type="component" value="Unassembled WGS sequence"/>
</dbReference>
<feature type="transmembrane region" description="Helical" evidence="5">
    <location>
        <begin position="235"/>
        <end position="255"/>
    </location>
</feature>
<dbReference type="OrthoDB" id="10012223at2759"/>
<protein>
    <recommendedName>
        <fullName evidence="8">Outer spore wall protein RRT8</fullName>
    </recommendedName>
</protein>
<sequence>MADKAKEIILDDTRDAVGLTKAAVRSGKWFYPIKGTIYFLTHGSIRQHFTKRLIPTMSIGLLTTVAMFAFTYVPQVVVMALFNGPLAIVSTVFLVLSESETLAMLVSRSMFLDEALADSFDELTDAHHQTLKTRAIELHGNASPTHTPLLARTTARLARLSPRALLRSLLYLPLNFIPVVGPLLYLARRAATAGPAYHARYVQLRGMDAGEKKAFYARNRPGHVALGLTAVLLEMVPVVGVVGVFGSAVGAALWAGEMEERRMREEGEDERKKER</sequence>
<evidence type="ECO:0008006" key="8">
    <source>
        <dbReference type="Google" id="ProtNLM"/>
    </source>
</evidence>
<evidence type="ECO:0000313" key="6">
    <source>
        <dbReference type="EMBL" id="KAF2460158.1"/>
    </source>
</evidence>
<dbReference type="AlphaFoldDB" id="A0A6A6P8H4"/>
<evidence type="ECO:0000256" key="1">
    <source>
        <dbReference type="ARBA" id="ARBA00004141"/>
    </source>
</evidence>
<dbReference type="GO" id="GO:0005628">
    <property type="term" value="C:prospore membrane"/>
    <property type="evidence" value="ECO:0007669"/>
    <property type="project" value="TreeGrafter"/>
</dbReference>
<dbReference type="InterPro" id="IPR059112">
    <property type="entry name" value="CysZ/EI24"/>
</dbReference>
<gene>
    <name evidence="6" type="ORF">BDY21DRAFT_317097</name>
</gene>
<feature type="transmembrane region" description="Helical" evidence="5">
    <location>
        <begin position="53"/>
        <end position="70"/>
    </location>
</feature>
<evidence type="ECO:0000256" key="4">
    <source>
        <dbReference type="ARBA" id="ARBA00023136"/>
    </source>
</evidence>
<dbReference type="InterPro" id="IPR052786">
    <property type="entry name" value="Spore_wall_assembly"/>
</dbReference>
<dbReference type="EMBL" id="MU001674">
    <property type="protein sequence ID" value="KAF2460158.1"/>
    <property type="molecule type" value="Genomic_DNA"/>
</dbReference>
<keyword evidence="4 5" id="KW-0472">Membrane</keyword>
<proteinExistence type="predicted"/>
<dbReference type="PANTHER" id="PTHR34292">
    <property type="entry name" value="OUTER SPORE WALL PROTEIN LDS1"/>
    <property type="match status" value="1"/>
</dbReference>
<keyword evidence="7" id="KW-1185">Reference proteome</keyword>
<feature type="transmembrane region" description="Helical" evidence="5">
    <location>
        <begin position="76"/>
        <end position="96"/>
    </location>
</feature>
<evidence type="ECO:0000256" key="3">
    <source>
        <dbReference type="ARBA" id="ARBA00022989"/>
    </source>
</evidence>
<organism evidence="6 7">
    <name type="scientific">Lineolata rhizophorae</name>
    <dbReference type="NCBI Taxonomy" id="578093"/>
    <lineage>
        <taxon>Eukaryota</taxon>
        <taxon>Fungi</taxon>
        <taxon>Dikarya</taxon>
        <taxon>Ascomycota</taxon>
        <taxon>Pezizomycotina</taxon>
        <taxon>Dothideomycetes</taxon>
        <taxon>Dothideomycetes incertae sedis</taxon>
        <taxon>Lineolatales</taxon>
        <taxon>Lineolataceae</taxon>
        <taxon>Lineolata</taxon>
    </lineage>
</organism>
<dbReference type="GO" id="GO:0005619">
    <property type="term" value="C:ascospore wall"/>
    <property type="evidence" value="ECO:0007669"/>
    <property type="project" value="TreeGrafter"/>
</dbReference>